<proteinExistence type="predicted"/>
<name>A0A9W9RBM2_PENBR</name>
<protein>
    <submittedName>
        <fullName evidence="1">Uncharacterized protein</fullName>
    </submittedName>
</protein>
<gene>
    <name evidence="1" type="ORF">N7541_004341</name>
</gene>
<keyword evidence="2" id="KW-1185">Reference proteome</keyword>
<dbReference type="Proteomes" id="UP001148299">
    <property type="component" value="Unassembled WGS sequence"/>
</dbReference>
<organism evidence="1 2">
    <name type="scientific">Penicillium brevicompactum</name>
    <dbReference type="NCBI Taxonomy" id="5074"/>
    <lineage>
        <taxon>Eukaryota</taxon>
        <taxon>Fungi</taxon>
        <taxon>Dikarya</taxon>
        <taxon>Ascomycota</taxon>
        <taxon>Pezizomycotina</taxon>
        <taxon>Eurotiomycetes</taxon>
        <taxon>Eurotiomycetidae</taxon>
        <taxon>Eurotiales</taxon>
        <taxon>Aspergillaceae</taxon>
        <taxon>Penicillium</taxon>
    </lineage>
</organism>
<reference evidence="1" key="1">
    <citation type="submission" date="2022-12" db="EMBL/GenBank/DDBJ databases">
        <authorList>
            <person name="Petersen C."/>
        </authorList>
    </citation>
    <scope>NUCLEOTIDE SEQUENCE</scope>
    <source>
        <strain evidence="1">IBT 35675</strain>
    </source>
</reference>
<sequence length="115" mass="13425">MSVFRTIFHCEGVPILEEKPSAKEWIALPITKYEVGWYSDEELMNLVIESLHFGHYGIEPLEEKKLPQWVYFPIPDSALDRAQGVHEAITLVEFYREDIIDGKIAIDREYLTRAE</sequence>
<accession>A0A9W9RBM2</accession>
<comment type="caution">
    <text evidence="1">The sequence shown here is derived from an EMBL/GenBank/DDBJ whole genome shotgun (WGS) entry which is preliminary data.</text>
</comment>
<evidence type="ECO:0000313" key="2">
    <source>
        <dbReference type="Proteomes" id="UP001148299"/>
    </source>
</evidence>
<reference evidence="1" key="2">
    <citation type="journal article" date="2023" name="IMA Fungus">
        <title>Comparative genomic study of the Penicillium genus elucidates a diverse pangenome and 15 lateral gene transfer events.</title>
        <authorList>
            <person name="Petersen C."/>
            <person name="Sorensen T."/>
            <person name="Nielsen M.R."/>
            <person name="Sondergaard T.E."/>
            <person name="Sorensen J.L."/>
            <person name="Fitzpatrick D.A."/>
            <person name="Frisvad J.C."/>
            <person name="Nielsen K.L."/>
        </authorList>
    </citation>
    <scope>NUCLEOTIDE SEQUENCE</scope>
    <source>
        <strain evidence="1">IBT 35675</strain>
    </source>
</reference>
<dbReference type="AlphaFoldDB" id="A0A9W9RBM2"/>
<dbReference type="EMBL" id="JAPZBR010000003">
    <property type="protein sequence ID" value="KAJ5357183.1"/>
    <property type="molecule type" value="Genomic_DNA"/>
</dbReference>
<evidence type="ECO:0000313" key="1">
    <source>
        <dbReference type="EMBL" id="KAJ5357183.1"/>
    </source>
</evidence>